<feature type="region of interest" description="Disordered" evidence="1">
    <location>
        <begin position="19"/>
        <end position="56"/>
    </location>
</feature>
<organism evidence="2 3">
    <name type="scientific">Streptomyces flavochromogenes</name>
    <dbReference type="NCBI Taxonomy" id="68199"/>
    <lineage>
        <taxon>Bacteria</taxon>
        <taxon>Bacillati</taxon>
        <taxon>Actinomycetota</taxon>
        <taxon>Actinomycetes</taxon>
        <taxon>Kitasatosporales</taxon>
        <taxon>Streptomycetaceae</taxon>
        <taxon>Streptomyces</taxon>
    </lineage>
</organism>
<sequence>MKTMDLTAFCFFLPEMQETSPTTARPTPWPAAPQESCGCTQAQEPPVSSGSGARSASKAACREVRHSSWLTALAQYIQREGRTVVGRAHVEVLPDGSSIKPDVFLSNQKARRYRLNADQLAALAELGYAWAAGQSRHI</sequence>
<name>A0ABW6Y3N3_9ACTN</name>
<accession>A0ABW6Y3N3</accession>
<comment type="caution">
    <text evidence="2">The sequence shown here is derived from an EMBL/GenBank/DDBJ whole genome shotgun (WGS) entry which is preliminary data.</text>
</comment>
<proteinExistence type="predicted"/>
<evidence type="ECO:0000313" key="3">
    <source>
        <dbReference type="Proteomes" id="UP001602370"/>
    </source>
</evidence>
<gene>
    <name evidence="2" type="ORF">ACFY8C_39820</name>
</gene>
<evidence type="ECO:0008006" key="4">
    <source>
        <dbReference type="Google" id="ProtNLM"/>
    </source>
</evidence>
<protein>
    <recommendedName>
        <fullName evidence="4">Helicase</fullName>
    </recommendedName>
</protein>
<keyword evidence="3" id="KW-1185">Reference proteome</keyword>
<dbReference type="RefSeq" id="WP_388312295.1">
    <property type="nucleotide sequence ID" value="NZ_JBIBDZ010000026.1"/>
</dbReference>
<evidence type="ECO:0000256" key="1">
    <source>
        <dbReference type="SAM" id="MobiDB-lite"/>
    </source>
</evidence>
<reference evidence="2 3" key="1">
    <citation type="submission" date="2024-10" db="EMBL/GenBank/DDBJ databases">
        <title>The Natural Products Discovery Center: Release of the First 8490 Sequenced Strains for Exploring Actinobacteria Biosynthetic Diversity.</title>
        <authorList>
            <person name="Kalkreuter E."/>
            <person name="Kautsar S.A."/>
            <person name="Yang D."/>
            <person name="Bader C.D."/>
            <person name="Teijaro C.N."/>
            <person name="Fluegel L."/>
            <person name="Davis C.M."/>
            <person name="Simpson J.R."/>
            <person name="Lauterbach L."/>
            <person name="Steele A.D."/>
            <person name="Gui C."/>
            <person name="Meng S."/>
            <person name="Li G."/>
            <person name="Viehrig K."/>
            <person name="Ye F."/>
            <person name="Su P."/>
            <person name="Kiefer A.F."/>
            <person name="Nichols A."/>
            <person name="Cepeda A.J."/>
            <person name="Yan W."/>
            <person name="Fan B."/>
            <person name="Jiang Y."/>
            <person name="Adhikari A."/>
            <person name="Zheng C.-J."/>
            <person name="Schuster L."/>
            <person name="Cowan T.M."/>
            <person name="Smanski M.J."/>
            <person name="Chevrette M.G."/>
            <person name="De Carvalho L.P.S."/>
            <person name="Shen B."/>
        </authorList>
    </citation>
    <scope>NUCLEOTIDE SEQUENCE [LARGE SCALE GENOMIC DNA]</scope>
    <source>
        <strain evidence="2 3">NPDC012605</strain>
    </source>
</reference>
<evidence type="ECO:0000313" key="2">
    <source>
        <dbReference type="EMBL" id="MFF5924377.1"/>
    </source>
</evidence>
<dbReference type="Proteomes" id="UP001602370">
    <property type="component" value="Unassembled WGS sequence"/>
</dbReference>
<dbReference type="EMBL" id="JBIBDZ010000026">
    <property type="protein sequence ID" value="MFF5924377.1"/>
    <property type="molecule type" value="Genomic_DNA"/>
</dbReference>